<gene>
    <name evidence="2" type="ORF">ENJ51_01115</name>
</gene>
<evidence type="ECO:0000256" key="1">
    <source>
        <dbReference type="SAM" id="Coils"/>
    </source>
</evidence>
<name>A0A7V2T119_LEUMU</name>
<keyword evidence="1" id="KW-0175">Coiled coil</keyword>
<dbReference type="Pfam" id="PF11342">
    <property type="entry name" value="DUF3144"/>
    <property type="match status" value="1"/>
</dbReference>
<reference evidence="2" key="1">
    <citation type="journal article" date="2020" name="mSystems">
        <title>Genome- and Community-Level Interaction Insights into Carbon Utilization and Element Cycling Functions of Hydrothermarchaeota in Hydrothermal Sediment.</title>
        <authorList>
            <person name="Zhou Z."/>
            <person name="Liu Y."/>
            <person name="Xu W."/>
            <person name="Pan J."/>
            <person name="Luo Z.H."/>
            <person name="Li M."/>
        </authorList>
    </citation>
    <scope>NUCLEOTIDE SEQUENCE [LARGE SCALE GENOMIC DNA]</scope>
    <source>
        <strain evidence="2">HyVt-493</strain>
    </source>
</reference>
<organism evidence="2">
    <name type="scientific">Leucothrix mucor</name>
    <dbReference type="NCBI Taxonomy" id="45248"/>
    <lineage>
        <taxon>Bacteria</taxon>
        <taxon>Pseudomonadati</taxon>
        <taxon>Pseudomonadota</taxon>
        <taxon>Gammaproteobacteria</taxon>
        <taxon>Thiotrichales</taxon>
        <taxon>Thiotrichaceae</taxon>
        <taxon>Leucothrix</taxon>
    </lineage>
</organism>
<accession>A0A7V2T119</accession>
<protein>
    <submittedName>
        <fullName evidence="2">DUF3144 domain-containing protein</fullName>
    </submittedName>
</protein>
<dbReference type="Proteomes" id="UP000885750">
    <property type="component" value="Unassembled WGS sequence"/>
</dbReference>
<comment type="caution">
    <text evidence="2">The sequence shown here is derived from an EMBL/GenBank/DDBJ whole genome shotgun (WGS) entry which is preliminary data.</text>
</comment>
<dbReference type="Gene3D" id="1.10.287.3020">
    <property type="match status" value="1"/>
</dbReference>
<evidence type="ECO:0000313" key="2">
    <source>
        <dbReference type="EMBL" id="HFC91391.1"/>
    </source>
</evidence>
<sequence length="102" mass="11797">MSNADTNKIFKEIADAYIDVGNQYMEEHNSDLVGSSFIYGAARFSSFIVATGSGDLEQYRANRKAAIEHFTHQFKQMLEENLTSYESAFNKEEKKYEKYMKK</sequence>
<proteinExistence type="predicted"/>
<dbReference type="EMBL" id="DRMS01000042">
    <property type="protein sequence ID" value="HFC91391.1"/>
    <property type="molecule type" value="Genomic_DNA"/>
</dbReference>
<dbReference type="InterPro" id="IPR021490">
    <property type="entry name" value="DUF3144"/>
</dbReference>
<dbReference type="AlphaFoldDB" id="A0A7V2T119"/>
<feature type="coiled-coil region" evidence="1">
    <location>
        <begin position="75"/>
        <end position="102"/>
    </location>
</feature>